<evidence type="ECO:0000256" key="4">
    <source>
        <dbReference type="ARBA" id="ARBA00022475"/>
    </source>
</evidence>
<dbReference type="GO" id="GO:0005886">
    <property type="term" value="C:plasma membrane"/>
    <property type="evidence" value="ECO:0007669"/>
    <property type="project" value="UniProtKB-SubCell"/>
</dbReference>
<feature type="transmembrane region" description="Helical" evidence="11">
    <location>
        <begin position="450"/>
        <end position="470"/>
    </location>
</feature>
<evidence type="ECO:0000256" key="11">
    <source>
        <dbReference type="SAM" id="Phobius"/>
    </source>
</evidence>
<feature type="transmembrane region" description="Helical" evidence="11">
    <location>
        <begin position="70"/>
        <end position="92"/>
    </location>
</feature>
<comment type="subcellular location">
    <subcellularLocation>
        <location evidence="1">Cell membrane</location>
        <topology evidence="1">Multi-pass membrane protein</topology>
    </subcellularLocation>
</comment>
<keyword evidence="4" id="KW-1003">Cell membrane</keyword>
<evidence type="ECO:0000256" key="6">
    <source>
        <dbReference type="ARBA" id="ARBA00022847"/>
    </source>
</evidence>
<evidence type="ECO:0000256" key="1">
    <source>
        <dbReference type="ARBA" id="ARBA00004651"/>
    </source>
</evidence>
<dbReference type="PATRIC" id="fig|1273125.3.peg.1242"/>
<comment type="caution">
    <text evidence="13">The sequence shown here is derived from an EMBL/GenBank/DDBJ whole genome shotgun (WGS) entry which is preliminary data.</text>
</comment>
<evidence type="ECO:0000256" key="5">
    <source>
        <dbReference type="ARBA" id="ARBA00022692"/>
    </source>
</evidence>
<accession>R7WPW1</accession>
<dbReference type="CDD" id="cd17369">
    <property type="entry name" value="MFS_ShiA_like"/>
    <property type="match status" value="1"/>
</dbReference>
<evidence type="ECO:0000256" key="10">
    <source>
        <dbReference type="ARBA" id="ARBA00039918"/>
    </source>
</evidence>
<dbReference type="GO" id="GO:0015293">
    <property type="term" value="F:symporter activity"/>
    <property type="evidence" value="ECO:0007669"/>
    <property type="project" value="UniProtKB-KW"/>
</dbReference>
<gene>
    <name evidence="13" type="ORF">Rrhod_1286</name>
</gene>
<keyword evidence="8 11" id="KW-0472">Membrane</keyword>
<comment type="function">
    <text evidence="9">May be a proton symporter involved in the uptake of osmolytes such as proline and glycine betaine.</text>
</comment>
<protein>
    <recommendedName>
        <fullName evidence="10">Putative proline/betaine transporter</fullName>
    </recommendedName>
</protein>
<evidence type="ECO:0000256" key="8">
    <source>
        <dbReference type="ARBA" id="ARBA00023136"/>
    </source>
</evidence>
<feature type="transmembrane region" description="Helical" evidence="11">
    <location>
        <begin position="292"/>
        <end position="314"/>
    </location>
</feature>
<evidence type="ECO:0000256" key="7">
    <source>
        <dbReference type="ARBA" id="ARBA00022989"/>
    </source>
</evidence>
<dbReference type="PANTHER" id="PTHR43045">
    <property type="entry name" value="SHIKIMATE TRANSPORTER"/>
    <property type="match status" value="1"/>
</dbReference>
<dbReference type="FunFam" id="1.20.1250.20:FF:000001">
    <property type="entry name" value="Dicarboxylate MFS transporter"/>
    <property type="match status" value="1"/>
</dbReference>
<keyword evidence="3" id="KW-0813">Transport</keyword>
<organism evidence="13 14">
    <name type="scientific">Rhodococcus rhodnii LMG 5362</name>
    <dbReference type="NCBI Taxonomy" id="1273125"/>
    <lineage>
        <taxon>Bacteria</taxon>
        <taxon>Bacillati</taxon>
        <taxon>Actinomycetota</taxon>
        <taxon>Actinomycetes</taxon>
        <taxon>Mycobacteriales</taxon>
        <taxon>Nocardiaceae</taxon>
        <taxon>Rhodococcus</taxon>
    </lineage>
</organism>
<keyword evidence="7 11" id="KW-1133">Transmembrane helix</keyword>
<feature type="transmembrane region" description="Helical" evidence="11">
    <location>
        <begin position="98"/>
        <end position="118"/>
    </location>
</feature>
<dbReference type="InterPro" id="IPR020846">
    <property type="entry name" value="MFS_dom"/>
</dbReference>
<dbReference type="EMBL" id="APMY01000043">
    <property type="protein sequence ID" value="EOM77333.1"/>
    <property type="molecule type" value="Genomic_DNA"/>
</dbReference>
<feature type="transmembrane region" description="Helical" evidence="11">
    <location>
        <begin position="358"/>
        <end position="377"/>
    </location>
</feature>
<dbReference type="Pfam" id="PF07690">
    <property type="entry name" value="MFS_1"/>
    <property type="match status" value="1"/>
</dbReference>
<proteinExistence type="inferred from homology"/>
<evidence type="ECO:0000256" key="9">
    <source>
        <dbReference type="ARBA" id="ARBA00037295"/>
    </source>
</evidence>
<evidence type="ECO:0000256" key="3">
    <source>
        <dbReference type="ARBA" id="ARBA00022448"/>
    </source>
</evidence>
<feature type="transmembrane region" description="Helical" evidence="11">
    <location>
        <begin position="422"/>
        <end position="444"/>
    </location>
</feature>
<evidence type="ECO:0000256" key="2">
    <source>
        <dbReference type="ARBA" id="ARBA00008240"/>
    </source>
</evidence>
<dbReference type="InterPro" id="IPR036259">
    <property type="entry name" value="MFS_trans_sf"/>
</dbReference>
<dbReference type="PROSITE" id="PS50850">
    <property type="entry name" value="MFS"/>
    <property type="match status" value="1"/>
</dbReference>
<keyword evidence="14" id="KW-1185">Reference proteome</keyword>
<keyword evidence="5 11" id="KW-0812">Transmembrane</keyword>
<dbReference type="InterPro" id="IPR011701">
    <property type="entry name" value="MFS"/>
</dbReference>
<feature type="transmembrane region" description="Helical" evidence="11">
    <location>
        <begin position="383"/>
        <end position="401"/>
    </location>
</feature>
<dbReference type="Gene3D" id="1.20.1250.20">
    <property type="entry name" value="MFS general substrate transporter like domains"/>
    <property type="match status" value="2"/>
</dbReference>
<evidence type="ECO:0000313" key="14">
    <source>
        <dbReference type="Proteomes" id="UP000013525"/>
    </source>
</evidence>
<sequence>MMPDTSGIPLNKVTFPRFSSEVEHVIVILCRECRHSIAKGMSMTVADATSGTGAPAVSERQARRAVTSSFVGTAIEWYDFFIYGTAAALIIGPQFFPSASAFAGTLAAFATFAVGFIARPIGGVVMGHFGDKIGRKSMLVLSLVLMGVATVGIGLLPNYEAIGVLAPILLVALRFLQGIGVGGEWGGAVLVATENAPPGKRGLYGAAPQMGVPAGVLAANLVFLLVTQLLPEEAFQSWGWRLPFLFSAVLVFVAMWIRLGVHESEEFTQVQRNEQVAKMPIVEVLTKNYRSVLLAAGTFIATNGIAYVFMVYVLNYGTEELGFDRSTMLTMLIVACPVWMAGMAFSAFKSDTWGRRRVYIIASVALLVTSAAFFPMIDTASIAVMQTAMIVLAFVLGCCAGPQSALFAELFPAHIRYSGASLGYQIGAILGGGLAPFMATFLYGTFGTTYAITGYFVLIALVSLGSILMLHETNTDARRADAGRAS</sequence>
<feature type="domain" description="Major facilitator superfamily (MFS) profile" evidence="12">
    <location>
        <begin position="65"/>
        <end position="478"/>
    </location>
</feature>
<dbReference type="eggNOG" id="COG0477">
    <property type="taxonomic scope" value="Bacteria"/>
</dbReference>
<feature type="transmembrane region" description="Helical" evidence="11">
    <location>
        <begin position="238"/>
        <end position="257"/>
    </location>
</feature>
<dbReference type="SUPFAM" id="SSF103473">
    <property type="entry name" value="MFS general substrate transporter"/>
    <property type="match status" value="1"/>
</dbReference>
<dbReference type="PANTHER" id="PTHR43045:SF1">
    <property type="entry name" value="SHIKIMATE TRANSPORTER"/>
    <property type="match status" value="1"/>
</dbReference>
<dbReference type="Proteomes" id="UP000013525">
    <property type="component" value="Unassembled WGS sequence"/>
</dbReference>
<dbReference type="AlphaFoldDB" id="R7WPW1"/>
<reference evidence="13 14" key="1">
    <citation type="journal article" date="2013" name="Genome Announc.">
        <title>Draft Genome Sequence of Rhodococcus rhodnii Strain LMG5362, a Symbiont of Rhodnius prolixus (Hemiptera, Reduviidae, Triatominae), the Principle Vector of Trypanosoma cruzi.</title>
        <authorList>
            <person name="Pachebat J.A."/>
            <person name="van Keulen G."/>
            <person name="Whitten M.M."/>
            <person name="Girdwood S."/>
            <person name="Del Sol R."/>
            <person name="Dyson P.J."/>
            <person name="Facey P.D."/>
        </authorList>
    </citation>
    <scope>NUCLEOTIDE SEQUENCE [LARGE SCALE GENOMIC DNA]</scope>
    <source>
        <strain evidence="13 14">LMG 5362</strain>
    </source>
</reference>
<feature type="transmembrane region" description="Helical" evidence="11">
    <location>
        <begin position="138"/>
        <end position="156"/>
    </location>
</feature>
<comment type="similarity">
    <text evidence="2">Belongs to the major facilitator superfamily. Metabolite:H+ Symporter (MHS) family (TC 2.A.1.6) family.</text>
</comment>
<name>R7WPW1_9NOCA</name>
<feature type="transmembrane region" description="Helical" evidence="11">
    <location>
        <begin position="168"/>
        <end position="191"/>
    </location>
</feature>
<evidence type="ECO:0000313" key="13">
    <source>
        <dbReference type="EMBL" id="EOM77333.1"/>
    </source>
</evidence>
<keyword evidence="6" id="KW-0769">Symport</keyword>
<feature type="transmembrane region" description="Helical" evidence="11">
    <location>
        <begin position="326"/>
        <end position="346"/>
    </location>
</feature>
<feature type="transmembrane region" description="Helical" evidence="11">
    <location>
        <begin position="203"/>
        <end position="226"/>
    </location>
</feature>
<evidence type="ECO:0000259" key="12">
    <source>
        <dbReference type="PROSITE" id="PS50850"/>
    </source>
</evidence>